<dbReference type="Proteomes" id="UP000521872">
    <property type="component" value="Unassembled WGS sequence"/>
</dbReference>
<comment type="caution">
    <text evidence="1">The sequence shown here is derived from an EMBL/GenBank/DDBJ whole genome shotgun (WGS) entry which is preliminary data.</text>
</comment>
<accession>A0A8H4VR80</accession>
<name>A0A8H4VR80_9AGAR</name>
<reference evidence="1 2" key="1">
    <citation type="submission" date="2019-12" db="EMBL/GenBank/DDBJ databases">
        <authorList>
            <person name="Floudas D."/>
            <person name="Bentzer J."/>
            <person name="Ahren D."/>
            <person name="Johansson T."/>
            <person name="Persson P."/>
            <person name="Tunlid A."/>
        </authorList>
    </citation>
    <scope>NUCLEOTIDE SEQUENCE [LARGE SCALE GENOMIC DNA]</scope>
    <source>
        <strain evidence="1 2">CBS 102.39</strain>
    </source>
</reference>
<dbReference type="EMBL" id="JAACJL010000030">
    <property type="protein sequence ID" value="KAF4617370.1"/>
    <property type="molecule type" value="Genomic_DNA"/>
</dbReference>
<protein>
    <submittedName>
        <fullName evidence="1">Uncharacterized protein</fullName>
    </submittedName>
</protein>
<keyword evidence="2" id="KW-1185">Reference proteome</keyword>
<organism evidence="1 2">
    <name type="scientific">Agrocybe pediades</name>
    <dbReference type="NCBI Taxonomy" id="84607"/>
    <lineage>
        <taxon>Eukaryota</taxon>
        <taxon>Fungi</taxon>
        <taxon>Dikarya</taxon>
        <taxon>Basidiomycota</taxon>
        <taxon>Agaricomycotina</taxon>
        <taxon>Agaricomycetes</taxon>
        <taxon>Agaricomycetidae</taxon>
        <taxon>Agaricales</taxon>
        <taxon>Agaricineae</taxon>
        <taxon>Strophariaceae</taxon>
        <taxon>Agrocybe</taxon>
    </lineage>
</organism>
<sequence>MDFLQAGVPIREFASQSPFILSKSRQLKHALAECVQVANDVFTPPTNTTSPPLFTLPRATSIIRQIVERHGSEVFRLARDENEADALWGNKGMKNTHCTICRTHIAHQNGEETSSKGFRTAQMRTLEETALEERDILGLDRETFMFYVSLHPVEPGLKAQIEVLNSNYNAADIRCMLVKTTRIKSKDWFENIYPRPPEHAI</sequence>
<evidence type="ECO:0000313" key="1">
    <source>
        <dbReference type="EMBL" id="KAF4617370.1"/>
    </source>
</evidence>
<proteinExistence type="predicted"/>
<gene>
    <name evidence="1" type="ORF">D9613_006384</name>
</gene>
<dbReference type="AlphaFoldDB" id="A0A8H4VR80"/>
<evidence type="ECO:0000313" key="2">
    <source>
        <dbReference type="Proteomes" id="UP000521872"/>
    </source>
</evidence>